<reference evidence="11" key="1">
    <citation type="journal article" date="2019" name="Nat. Commun.">
        <title>Expansion of phycobilisome linker gene families in mesophilic red algae.</title>
        <authorList>
            <person name="Lee J."/>
            <person name="Kim D."/>
            <person name="Bhattacharya D."/>
            <person name="Yoon H.S."/>
        </authorList>
    </citation>
    <scope>NUCLEOTIDE SEQUENCE [LARGE SCALE GENOMIC DNA]</scope>
    <source>
        <strain evidence="11">CCMP 1328</strain>
    </source>
</reference>
<dbReference type="FunFam" id="3.30.200.20:FF:000315">
    <property type="entry name" value="Calcium-dependent protein kinase 3"/>
    <property type="match status" value="1"/>
</dbReference>
<dbReference type="PROSITE" id="PS50011">
    <property type="entry name" value="PROTEIN_KINASE_DOM"/>
    <property type="match status" value="1"/>
</dbReference>
<feature type="compositionally biased region" description="Low complexity" evidence="6">
    <location>
        <begin position="42"/>
        <end position="63"/>
    </location>
</feature>
<organism evidence="10 11">
    <name type="scientific">Porphyridium purpureum</name>
    <name type="common">Red alga</name>
    <name type="synonym">Porphyridium cruentum</name>
    <dbReference type="NCBI Taxonomy" id="35688"/>
    <lineage>
        <taxon>Eukaryota</taxon>
        <taxon>Rhodophyta</taxon>
        <taxon>Bangiophyceae</taxon>
        <taxon>Porphyridiales</taxon>
        <taxon>Porphyridiaceae</taxon>
        <taxon>Porphyridium</taxon>
    </lineage>
</organism>
<dbReference type="InterPro" id="IPR011992">
    <property type="entry name" value="EF-hand-dom_pair"/>
</dbReference>
<dbReference type="InterPro" id="IPR011009">
    <property type="entry name" value="Kinase-like_dom_sf"/>
</dbReference>
<feature type="region of interest" description="Disordered" evidence="6">
    <location>
        <begin position="379"/>
        <end position="436"/>
    </location>
</feature>
<keyword evidence="4 10" id="KW-0418">Kinase</keyword>
<keyword evidence="2" id="KW-0808">Transferase</keyword>
<dbReference type="SUPFAM" id="SSF50729">
    <property type="entry name" value="PH domain-like"/>
    <property type="match status" value="1"/>
</dbReference>
<name>A0A5J4Z9M6_PORPP</name>
<evidence type="ECO:0000256" key="1">
    <source>
        <dbReference type="ARBA" id="ARBA00022527"/>
    </source>
</evidence>
<feature type="region of interest" description="Disordered" evidence="6">
    <location>
        <begin position="1"/>
        <end position="67"/>
    </location>
</feature>
<dbReference type="Gene3D" id="1.10.238.10">
    <property type="entry name" value="EF-hand"/>
    <property type="match status" value="1"/>
</dbReference>
<protein>
    <submittedName>
        <fullName evidence="10">Death-associated protein kinase 3</fullName>
    </submittedName>
</protein>
<evidence type="ECO:0000259" key="9">
    <source>
        <dbReference type="PROSITE" id="PS50222"/>
    </source>
</evidence>
<dbReference type="SUPFAM" id="SSF56112">
    <property type="entry name" value="Protein kinase-like (PK-like)"/>
    <property type="match status" value="1"/>
</dbReference>
<dbReference type="InterPro" id="IPR002048">
    <property type="entry name" value="EF_hand_dom"/>
</dbReference>
<dbReference type="GO" id="GO:0004674">
    <property type="term" value="F:protein serine/threonine kinase activity"/>
    <property type="evidence" value="ECO:0007669"/>
    <property type="project" value="UniProtKB-KW"/>
</dbReference>
<dbReference type="InterPro" id="IPR011993">
    <property type="entry name" value="PH-like_dom_sf"/>
</dbReference>
<feature type="domain" description="Protein kinase" evidence="8">
    <location>
        <begin position="491"/>
        <end position="784"/>
    </location>
</feature>
<dbReference type="PROSITE" id="PS50003">
    <property type="entry name" value="PH_DOMAIN"/>
    <property type="match status" value="1"/>
</dbReference>
<dbReference type="AlphaFoldDB" id="A0A5J4Z9M6"/>
<dbReference type="OMA" id="FELDMLT"/>
<evidence type="ECO:0000313" key="10">
    <source>
        <dbReference type="EMBL" id="KAA8499848.1"/>
    </source>
</evidence>
<dbReference type="SMART" id="SM00220">
    <property type="entry name" value="S_TKc"/>
    <property type="match status" value="1"/>
</dbReference>
<evidence type="ECO:0000259" key="7">
    <source>
        <dbReference type="PROSITE" id="PS50003"/>
    </source>
</evidence>
<evidence type="ECO:0000256" key="4">
    <source>
        <dbReference type="ARBA" id="ARBA00022777"/>
    </source>
</evidence>
<dbReference type="SUPFAM" id="SSF47473">
    <property type="entry name" value="EF-hand"/>
    <property type="match status" value="1"/>
</dbReference>
<dbReference type="InterPro" id="IPR000719">
    <property type="entry name" value="Prot_kinase_dom"/>
</dbReference>
<evidence type="ECO:0000256" key="6">
    <source>
        <dbReference type="SAM" id="MobiDB-lite"/>
    </source>
</evidence>
<dbReference type="SMART" id="SM00233">
    <property type="entry name" value="PH"/>
    <property type="match status" value="1"/>
</dbReference>
<evidence type="ECO:0000256" key="5">
    <source>
        <dbReference type="ARBA" id="ARBA00022840"/>
    </source>
</evidence>
<sequence length="791" mass="87188">MKNGDDKQSAGPGARATGASTPGTPSLFKRNTGSRSGGGVTSGAAPGTASGAASVSPAVGSVGHSHHSISTHSISGAARALRGKADYTAVASLFDSTEIDFLQKTFCELAKRSADATMDKETFLRYFHLPGLIGEQLFVAFDTKNTGVIDLEEFLMGMAVVLRGNADSRAKLLFRMFNLDADEGVSAQELKTMLLTYFSAYTLIEAASEKANALALSDRIDGGTGEDAAGSGAQSGSPSSSNGHVSLDTLYLEYSLMEQNVLDMLSDAFRNKSMDSKLSYDEFSAWIRKHPRVVDFVFRDPSIIRHQESLNLSRSRKQGKGKPEMSGWLGAASKKGIKRFTQRYYVLAGVYLFKYHEKNDDVPKDAIFMPGALVKPFDSSNSSVHGGTTVKEQLMKGNAEEKSDKSRRSNAASSSKPQSRNEEGSGDKSPTPIRSLTKSFGSANIKGFGIEISWDNGYSRVLFADTPDKQKQWLKKLRRAAENRDISSYYTLESEHFAKGAFSKVVKAKQKRTGVEFAVKVVSKQGLDAIERQGLLAEVAILETSYHPNVMSLENVFEDSTNLYIVMELCEGGNLLQFIEQSAPVCEHVARGIIVQILHGLGYLHSMGIIYRDMKPNNILLSRPAQIRPCVLVWPENPVQDQDPTSPPTVSEGRRENTEAFHGELKIVDFGYSKFVRPKDRLNEGVGTFKYWPPEMAKGLSEYSKPVDVWGVGIIMYRLVVGAFPFIAKEGEDLLHLIAQRPYVTDNERYRSLSESCKDLLDRMLRKKPEDRITVEETQKHPWLAACKYQD</sequence>
<proteinExistence type="predicted"/>
<dbReference type="GO" id="GO:0005509">
    <property type="term" value="F:calcium ion binding"/>
    <property type="evidence" value="ECO:0007669"/>
    <property type="project" value="InterPro"/>
</dbReference>
<dbReference type="PROSITE" id="PS00108">
    <property type="entry name" value="PROTEIN_KINASE_ST"/>
    <property type="match status" value="1"/>
</dbReference>
<feature type="domain" description="PH" evidence="7">
    <location>
        <begin position="322"/>
        <end position="482"/>
    </location>
</feature>
<feature type="domain" description="EF-hand" evidence="9">
    <location>
        <begin position="135"/>
        <end position="164"/>
    </location>
</feature>
<dbReference type="InterPro" id="IPR008271">
    <property type="entry name" value="Ser/Thr_kinase_AS"/>
</dbReference>
<dbReference type="PANTHER" id="PTHR24347">
    <property type="entry name" value="SERINE/THREONINE-PROTEIN KINASE"/>
    <property type="match status" value="1"/>
</dbReference>
<dbReference type="Proteomes" id="UP000324585">
    <property type="component" value="Unassembled WGS sequence"/>
</dbReference>
<dbReference type="EMBL" id="VRMN01000001">
    <property type="protein sequence ID" value="KAA8499848.1"/>
    <property type="molecule type" value="Genomic_DNA"/>
</dbReference>
<dbReference type="GO" id="GO:0005524">
    <property type="term" value="F:ATP binding"/>
    <property type="evidence" value="ECO:0007669"/>
    <property type="project" value="UniProtKB-KW"/>
</dbReference>
<keyword evidence="11" id="KW-1185">Reference proteome</keyword>
<dbReference type="Gene3D" id="2.30.29.30">
    <property type="entry name" value="Pleckstrin-homology domain (PH domain)/Phosphotyrosine-binding domain (PTB)"/>
    <property type="match status" value="1"/>
</dbReference>
<dbReference type="Gene3D" id="1.10.510.10">
    <property type="entry name" value="Transferase(Phosphotransferase) domain 1"/>
    <property type="match status" value="1"/>
</dbReference>
<dbReference type="PROSITE" id="PS50222">
    <property type="entry name" value="EF_HAND_2"/>
    <property type="match status" value="1"/>
</dbReference>
<comment type="caution">
    <text evidence="10">The sequence shown here is derived from an EMBL/GenBank/DDBJ whole genome shotgun (WGS) entry which is preliminary data.</text>
</comment>
<evidence type="ECO:0000313" key="11">
    <source>
        <dbReference type="Proteomes" id="UP000324585"/>
    </source>
</evidence>
<accession>A0A5J4Z9M6</accession>
<dbReference type="InterPro" id="IPR001849">
    <property type="entry name" value="PH_domain"/>
</dbReference>
<evidence type="ECO:0000259" key="8">
    <source>
        <dbReference type="PROSITE" id="PS50011"/>
    </source>
</evidence>
<keyword evidence="1" id="KW-0723">Serine/threonine-protein kinase</keyword>
<evidence type="ECO:0000256" key="3">
    <source>
        <dbReference type="ARBA" id="ARBA00022741"/>
    </source>
</evidence>
<dbReference type="OrthoDB" id="541276at2759"/>
<feature type="compositionally biased region" description="Basic and acidic residues" evidence="6">
    <location>
        <begin position="398"/>
        <end position="407"/>
    </location>
</feature>
<dbReference type="Pfam" id="PF00069">
    <property type="entry name" value="Pkinase"/>
    <property type="match status" value="1"/>
</dbReference>
<keyword evidence="3" id="KW-0547">Nucleotide-binding</keyword>
<gene>
    <name evidence="10" type="ORF">FVE85_7433</name>
</gene>
<dbReference type="Gene3D" id="3.30.200.20">
    <property type="entry name" value="Phosphorylase Kinase, domain 1"/>
    <property type="match status" value="1"/>
</dbReference>
<evidence type="ECO:0000256" key="2">
    <source>
        <dbReference type="ARBA" id="ARBA00022679"/>
    </source>
</evidence>
<keyword evidence="5" id="KW-0067">ATP-binding</keyword>